<proteinExistence type="predicted"/>
<accession>E4ZQD6</accession>
<dbReference type="GeneID" id="13284460"/>
<dbReference type="Proteomes" id="UP000002668">
    <property type="component" value="Genome"/>
</dbReference>
<dbReference type="AlphaFoldDB" id="E4ZQD6"/>
<dbReference type="EMBL" id="FP929116">
    <property type="protein sequence ID" value="CBX93611.1"/>
    <property type="molecule type" value="Genomic_DNA"/>
</dbReference>
<keyword evidence="2" id="KW-1185">Reference proteome</keyword>
<dbReference type="InParanoid" id="E4ZQD6"/>
<sequence length="324" mass="35693">MELSRKGLLFINVETALGGSSIMSYLSILSSDIINKIASHLNEADRRSLEEAHYFPIGKPTPNPKSMDRFKTVKISLFKLSIDTFDKLTRNTTIASAIQHLTIGTETLDQFHHLITDEKITEQQREAYSALIAEEAASNANLATTLHNITTARLSSLKSISIEDRPAHHSLGSCKNEPLRNLAYYEIKHLTGIDLRWNGPYAALDTPSSVDLPAFPIASRVHAYTTVFTILQALPASEKHVNLDIVMRGYYGCEGVDAECRGFMPEVFDAGDSLFECAIGTQLRSMSVDMCGAESVWLSRLKTLVALRCGVVVRREGGEGEAAM</sequence>
<evidence type="ECO:0000313" key="2">
    <source>
        <dbReference type="Proteomes" id="UP000002668"/>
    </source>
</evidence>
<dbReference type="OrthoDB" id="5279008at2759"/>
<gene>
    <name evidence="1" type="ORF">LEMA_P032850.1</name>
</gene>
<dbReference type="HOGENOM" id="CLU_858080_0_0_1"/>
<protein>
    <submittedName>
        <fullName evidence="1">Predicted protein</fullName>
    </submittedName>
</protein>
<reference evidence="2" key="1">
    <citation type="journal article" date="2011" name="Nat. Commun.">
        <title>Effector diversification within compartments of the Leptosphaeria maculans genome affected by Repeat-Induced Point mutations.</title>
        <authorList>
            <person name="Rouxel T."/>
            <person name="Grandaubert J."/>
            <person name="Hane J.K."/>
            <person name="Hoede C."/>
            <person name="van de Wouw A.P."/>
            <person name="Couloux A."/>
            <person name="Dominguez V."/>
            <person name="Anthouard V."/>
            <person name="Bally P."/>
            <person name="Bourras S."/>
            <person name="Cozijnsen A.J."/>
            <person name="Ciuffetti L.M."/>
            <person name="Degrave A."/>
            <person name="Dilmaghani A."/>
            <person name="Duret L."/>
            <person name="Fudal I."/>
            <person name="Goodwin S.B."/>
            <person name="Gout L."/>
            <person name="Glaser N."/>
            <person name="Linglin J."/>
            <person name="Kema G.H.J."/>
            <person name="Lapalu N."/>
            <person name="Lawrence C.B."/>
            <person name="May K."/>
            <person name="Meyer M."/>
            <person name="Ollivier B."/>
            <person name="Poulain J."/>
            <person name="Schoch C.L."/>
            <person name="Simon A."/>
            <person name="Spatafora J.W."/>
            <person name="Stachowiak A."/>
            <person name="Turgeon B.G."/>
            <person name="Tyler B.M."/>
            <person name="Vincent D."/>
            <person name="Weissenbach J."/>
            <person name="Amselem J."/>
            <person name="Quesneville H."/>
            <person name="Oliver R.P."/>
            <person name="Wincker P."/>
            <person name="Balesdent M.-H."/>
            <person name="Howlett B.J."/>
        </authorList>
    </citation>
    <scope>NUCLEOTIDE SEQUENCE [LARGE SCALE GENOMIC DNA]</scope>
    <source>
        <strain evidence="2">JN3 / isolate v23.1.3 / race Av1-4-5-6-7-8</strain>
    </source>
</reference>
<organism evidence="2">
    <name type="scientific">Leptosphaeria maculans (strain JN3 / isolate v23.1.3 / race Av1-4-5-6-7-8)</name>
    <name type="common">Blackleg fungus</name>
    <name type="synonym">Phoma lingam</name>
    <dbReference type="NCBI Taxonomy" id="985895"/>
    <lineage>
        <taxon>Eukaryota</taxon>
        <taxon>Fungi</taxon>
        <taxon>Dikarya</taxon>
        <taxon>Ascomycota</taxon>
        <taxon>Pezizomycotina</taxon>
        <taxon>Dothideomycetes</taxon>
        <taxon>Pleosporomycetidae</taxon>
        <taxon>Pleosporales</taxon>
        <taxon>Pleosporineae</taxon>
        <taxon>Leptosphaeriaceae</taxon>
        <taxon>Plenodomus</taxon>
        <taxon>Plenodomus lingam/Leptosphaeria maculans species complex</taxon>
    </lineage>
</organism>
<dbReference type="VEuPathDB" id="FungiDB:LEMA_P032850.1"/>
<name>E4ZQD6_LEPMJ</name>
<evidence type="ECO:0000313" key="1">
    <source>
        <dbReference type="EMBL" id="CBX93611.1"/>
    </source>
</evidence>